<evidence type="ECO:0000313" key="3">
    <source>
        <dbReference type="EMBL" id="OZC08267.1"/>
    </source>
</evidence>
<organism evidence="3 4">
    <name type="scientific">Onchocerca flexuosa</name>
    <dbReference type="NCBI Taxonomy" id="387005"/>
    <lineage>
        <taxon>Eukaryota</taxon>
        <taxon>Metazoa</taxon>
        <taxon>Ecdysozoa</taxon>
        <taxon>Nematoda</taxon>
        <taxon>Chromadorea</taxon>
        <taxon>Rhabditida</taxon>
        <taxon>Spirurina</taxon>
        <taxon>Spiruromorpha</taxon>
        <taxon>Filarioidea</taxon>
        <taxon>Onchocercidae</taxon>
        <taxon>Onchocerca</taxon>
    </lineage>
</organism>
<evidence type="ECO:0000259" key="2">
    <source>
        <dbReference type="PROSITE" id="PS50181"/>
    </source>
</evidence>
<feature type="compositionally biased region" description="Basic residues" evidence="1">
    <location>
        <begin position="1075"/>
        <end position="1094"/>
    </location>
</feature>
<feature type="compositionally biased region" description="Basic and acidic residues" evidence="1">
    <location>
        <begin position="255"/>
        <end position="271"/>
    </location>
</feature>
<feature type="compositionally biased region" description="Basic and acidic residues" evidence="1">
    <location>
        <begin position="1098"/>
        <end position="1114"/>
    </location>
</feature>
<feature type="domain" description="F-box" evidence="2">
    <location>
        <begin position="836"/>
        <end position="893"/>
    </location>
</feature>
<name>A0A238BSC8_9BILA</name>
<feature type="compositionally biased region" description="Basic and acidic residues" evidence="1">
    <location>
        <begin position="384"/>
        <end position="399"/>
    </location>
</feature>
<feature type="region of interest" description="Disordered" evidence="1">
    <location>
        <begin position="103"/>
        <end position="127"/>
    </location>
</feature>
<feature type="region of interest" description="Disordered" evidence="1">
    <location>
        <begin position="1"/>
        <end position="71"/>
    </location>
</feature>
<dbReference type="EMBL" id="KZ270011">
    <property type="protein sequence ID" value="OZC08267.1"/>
    <property type="molecule type" value="Genomic_DNA"/>
</dbReference>
<feature type="compositionally biased region" description="Basic residues" evidence="1">
    <location>
        <begin position="740"/>
        <end position="751"/>
    </location>
</feature>
<dbReference type="PROSITE" id="PS50181">
    <property type="entry name" value="FBOX"/>
    <property type="match status" value="1"/>
</dbReference>
<dbReference type="OrthoDB" id="5862040at2759"/>
<protein>
    <recommendedName>
        <fullName evidence="2">F-box domain-containing protein</fullName>
    </recommendedName>
</protein>
<feature type="region of interest" description="Disordered" evidence="1">
    <location>
        <begin position="675"/>
        <end position="711"/>
    </location>
</feature>
<reference evidence="3 4" key="1">
    <citation type="submission" date="2015-12" db="EMBL/GenBank/DDBJ databases">
        <title>Draft genome of the nematode, Onchocerca flexuosa.</title>
        <authorList>
            <person name="Mitreva M."/>
        </authorList>
    </citation>
    <scope>NUCLEOTIDE SEQUENCE [LARGE SCALE GENOMIC DNA]</scope>
    <source>
        <strain evidence="3">Red Deer</strain>
    </source>
</reference>
<gene>
    <name evidence="3" type="ORF">X798_04746</name>
</gene>
<evidence type="ECO:0000313" key="4">
    <source>
        <dbReference type="Proteomes" id="UP000242913"/>
    </source>
</evidence>
<accession>A0A238BSC8</accession>
<dbReference type="PANTHER" id="PTHR24149:SF14">
    <property type="entry name" value="ANKYRIN REPEAT DOMAIN 12"/>
    <property type="match status" value="1"/>
</dbReference>
<dbReference type="InterPro" id="IPR053210">
    <property type="entry name" value="ANKRD12"/>
</dbReference>
<dbReference type="AlphaFoldDB" id="A0A238BSC8"/>
<dbReference type="GO" id="GO:0005654">
    <property type="term" value="C:nucleoplasm"/>
    <property type="evidence" value="ECO:0007669"/>
    <property type="project" value="TreeGrafter"/>
</dbReference>
<feature type="compositionally biased region" description="Polar residues" evidence="1">
    <location>
        <begin position="239"/>
        <end position="254"/>
    </location>
</feature>
<feature type="compositionally biased region" description="Polar residues" evidence="1">
    <location>
        <begin position="686"/>
        <end position="711"/>
    </location>
</feature>
<feature type="compositionally biased region" description="Basic and acidic residues" evidence="1">
    <location>
        <begin position="150"/>
        <end position="165"/>
    </location>
</feature>
<keyword evidence="4" id="KW-1185">Reference proteome</keyword>
<feature type="compositionally biased region" description="Basic and acidic residues" evidence="1">
    <location>
        <begin position="43"/>
        <end position="57"/>
    </location>
</feature>
<feature type="region of interest" description="Disordered" evidence="1">
    <location>
        <begin position="1075"/>
        <end position="1114"/>
    </location>
</feature>
<feature type="compositionally biased region" description="Polar residues" evidence="1">
    <location>
        <begin position="311"/>
        <end position="340"/>
    </location>
</feature>
<dbReference type="PANTHER" id="PTHR24149">
    <property type="entry name" value="ANKYRIN REPEAT DOMAIN-CONTAINING PROTEIN 12"/>
    <property type="match status" value="1"/>
</dbReference>
<feature type="compositionally biased region" description="Low complexity" evidence="1">
    <location>
        <begin position="197"/>
        <end position="211"/>
    </location>
</feature>
<sequence>MAGTSGKEQKLMTRSFEQKREQRTSGIAGQEKKEEAAGTLAQEKGKAARTPEQKYEKGTTTSEQKQDRPMVISMRKRKREAGSFVQKQVIKIPEQEERTGIVVQKEERTFRTPDQEKKETTGALMLEEKKTIETSTYEQERRTAISYQKQKEVIRTSQQRQDEAIRIPMQKQEGTIRIIKRRQERTYGAPTQMQEDTTTSSVQKQKKTSATPMQKQERASTIPKQRQESAAGISKQKPESATGTPVQKQGTPVQKQERTIRTPTQKQERTLLQRQEATTRTPTQKQEKATGTSTQKQESTSVQKRERIIETPTQKQGTLQERTTGTPTQKQERTTGTAIQEQERTIGIPMQKEETTLGTPAQKQEGATRTPVQKQVGTPVQQQERIEAPVQEQERKPLQKQEAGVELPEASKSDELEETSADLTSSAQAEQMDYVQQPIQFYSPHGVPLLAAQVPQQAHTAPIYGQVPYAPVPVFSPPIYAAVPVPSRPRQPKMQMTETRAGPLYTQVPEPPYVPVLVPSYPVQGEMEMTETRAGPLLQQVQQNYDTVAIPSLPGQIMPQIIQPVPGQAPSLIAGIPAQPLPSQIMPQIVQPIPGQAPSLIAGIPAQPLPGQIMPQLVQPIPEPAPPPMAGIPTEPLPGQISQQFDVSHPEQFPKEFGPSMAPVSGFSQYNQPCFQMLPGPLPGSEVQQIQQHQSKASGKQRQKQQLSQTGPVVTEVTMQLSQPVINLSVAGSKPANQKAAKKKRRKKKKKKDEPTDGPTHVEFIYGKSCMMRVEVPGLEGTWEKPKIRLWPRARKHRREKLIVRQQVQMIEALFLQNEPSESESSAVACSDEKLQAFLENLPEKVLIKIFEFIGGEKNDDPNISIHNMYRLRLVCKRFNEILEKNAKMLPRYQVYGVRIRASRLIFQRKSFFKINASTGFVINYLCLSKKVGPLGHLALVYRYGTGAFEPPCACLDLIDVPSFLRHDIIYGFIQIDKMELTDNLFIALNELTFTQNVQKVVFSKIDSVSFTQNGMCTFLDKFPNLWDLSLFGHYEEEELGLHQSQVVMRMQRSKRGNGILTGKEIKSMAERLKHRKRRQIKRFKTRAATRSKAARSVQDKHEELQEKLQEKKA</sequence>
<dbReference type="Proteomes" id="UP000242913">
    <property type="component" value="Unassembled WGS sequence"/>
</dbReference>
<feature type="compositionally biased region" description="Polar residues" evidence="1">
    <location>
        <begin position="272"/>
        <end position="302"/>
    </location>
</feature>
<dbReference type="InterPro" id="IPR001810">
    <property type="entry name" value="F-box_dom"/>
</dbReference>
<evidence type="ECO:0000256" key="1">
    <source>
        <dbReference type="SAM" id="MobiDB-lite"/>
    </source>
</evidence>
<feature type="compositionally biased region" description="Basic and acidic residues" evidence="1">
    <location>
        <begin position="7"/>
        <end position="23"/>
    </location>
</feature>
<feature type="region of interest" description="Disordered" evidence="1">
    <location>
        <begin position="150"/>
        <end position="420"/>
    </location>
</feature>
<proteinExistence type="predicted"/>
<feature type="region of interest" description="Disordered" evidence="1">
    <location>
        <begin position="728"/>
        <end position="760"/>
    </location>
</feature>
<feature type="compositionally biased region" description="Polar residues" evidence="1">
    <location>
        <begin position="356"/>
        <end position="383"/>
    </location>
</feature>